<evidence type="ECO:0000313" key="8">
    <source>
        <dbReference type="Proteomes" id="UP000072421"/>
    </source>
</evidence>
<reference evidence="7 8" key="1">
    <citation type="submission" date="2015-11" db="EMBL/GenBank/DDBJ databases">
        <title>Exploring the genomic traits of fungus-feeding bacterial genus Collimonas.</title>
        <authorList>
            <person name="Song C."/>
            <person name="Schmidt R."/>
            <person name="de Jager V."/>
            <person name="Krzyzanowska D."/>
            <person name="Jongedijk E."/>
            <person name="Cankar K."/>
            <person name="Beekwilder J."/>
            <person name="van Veen A."/>
            <person name="de Boer W."/>
            <person name="van Veen J.A."/>
            <person name="Garbeva P."/>
        </authorList>
    </citation>
    <scope>NUCLEOTIDE SEQUENCE [LARGE SCALE GENOMIC DNA]</scope>
    <source>
        <strain evidence="7 8">Ter6</strain>
    </source>
</reference>
<evidence type="ECO:0000256" key="6">
    <source>
        <dbReference type="RuleBase" id="RU003560"/>
    </source>
</evidence>
<dbReference type="SUPFAM" id="SSF53383">
    <property type="entry name" value="PLP-dependent transferases"/>
    <property type="match status" value="1"/>
</dbReference>
<evidence type="ECO:0000313" key="7">
    <source>
        <dbReference type="EMBL" id="AMO93272.1"/>
    </source>
</evidence>
<dbReference type="PIRSF" id="PIRSF000521">
    <property type="entry name" value="Transaminase_4ab_Lys_Orn"/>
    <property type="match status" value="1"/>
</dbReference>
<dbReference type="InterPro" id="IPR015424">
    <property type="entry name" value="PyrdxlP-dep_Trfase"/>
</dbReference>
<dbReference type="PROSITE" id="PS00600">
    <property type="entry name" value="AA_TRANSFER_CLASS_3"/>
    <property type="match status" value="1"/>
</dbReference>
<keyword evidence="5 6" id="KW-0663">Pyridoxal phosphate</keyword>
<dbReference type="PATRIC" id="fig|158899.10.peg.562"/>
<dbReference type="Pfam" id="PF00202">
    <property type="entry name" value="Aminotran_3"/>
    <property type="match status" value="1"/>
</dbReference>
<proteinExistence type="inferred from homology"/>
<dbReference type="Gene3D" id="3.40.640.10">
    <property type="entry name" value="Type I PLP-dependent aspartate aminotransferase-like (Major domain)"/>
    <property type="match status" value="1"/>
</dbReference>
<dbReference type="InterPro" id="IPR015421">
    <property type="entry name" value="PyrdxlP-dep_Trfase_major"/>
</dbReference>
<evidence type="ECO:0000256" key="4">
    <source>
        <dbReference type="ARBA" id="ARBA00022679"/>
    </source>
</evidence>
<dbReference type="InterPro" id="IPR049704">
    <property type="entry name" value="Aminotrans_3_PPA_site"/>
</dbReference>
<dbReference type="InterPro" id="IPR015422">
    <property type="entry name" value="PyrdxlP-dep_Trfase_small"/>
</dbReference>
<comment type="cofactor">
    <cofactor evidence="1">
        <name>pyridoxal 5'-phosphate</name>
        <dbReference type="ChEBI" id="CHEBI:597326"/>
    </cofactor>
</comment>
<sequence>MKSVLRLNFCFRCEMSMLINDMILTQEKLSFLAERESNARTYNRDIDRIFARGALSRVFDSEGREYIDCLACAGALPLGHNHPSVQSKVREFLESGQLQQALDIATPAKVTFIEELYRTLPSAFAKNAKFQCCGPSGSDAVEAAIKLFKTATGRRSVLAFQGAYHGMTMGALGLMGNTEPKAKVSGFMSEIQFLPFPYSFRSPFGTDPAETDRLCLAYIDNLLSDPESGITKPALIIVEAIQGEGGCIPASARWLKGLREITEYHDIPLVLDEIQCGFGRSGDMFAFEYADIVPDAIVMSKAIGGGYPLSILAYQKKFDCWTPGSHAGTFRGNQIAMVSGAATMEYLRQDGMLNRVRETGALLKSQLEQLKTRFPCIGDVRGRGLMVGVEMIDPNAPSNRLGHRATNAELAKALKKACLRRGLIIESGGRHGGVMRFLPPLILTTSDVIEIVKRFEAALSDIVGASKY</sequence>
<dbReference type="NCBIfam" id="TIGR00709">
    <property type="entry name" value="dat"/>
    <property type="match status" value="1"/>
</dbReference>
<dbReference type="CDD" id="cd00610">
    <property type="entry name" value="OAT_like"/>
    <property type="match status" value="1"/>
</dbReference>
<dbReference type="PANTHER" id="PTHR43552:SF1">
    <property type="entry name" value="DIAMINOBUTYRATE--2-OXOGLUTARATE AMINOTRANSFERASE"/>
    <property type="match status" value="1"/>
</dbReference>
<accession>A0A127P604</accession>
<keyword evidence="4" id="KW-0808">Transferase</keyword>
<dbReference type="GO" id="GO:0030170">
    <property type="term" value="F:pyridoxal phosphate binding"/>
    <property type="evidence" value="ECO:0007669"/>
    <property type="project" value="InterPro"/>
</dbReference>
<evidence type="ECO:0000256" key="5">
    <source>
        <dbReference type="ARBA" id="ARBA00022898"/>
    </source>
</evidence>
<dbReference type="EMBL" id="CP013232">
    <property type="protein sequence ID" value="AMO93272.1"/>
    <property type="molecule type" value="Genomic_DNA"/>
</dbReference>
<evidence type="ECO:0000256" key="2">
    <source>
        <dbReference type="ARBA" id="ARBA00008954"/>
    </source>
</evidence>
<dbReference type="Proteomes" id="UP000072421">
    <property type="component" value="Chromosome"/>
</dbReference>
<keyword evidence="3" id="KW-0032">Aminotransferase</keyword>
<evidence type="ECO:0000256" key="1">
    <source>
        <dbReference type="ARBA" id="ARBA00001933"/>
    </source>
</evidence>
<dbReference type="AlphaFoldDB" id="A0A127P604"/>
<dbReference type="InterPro" id="IPR005814">
    <property type="entry name" value="Aminotrans_3"/>
</dbReference>
<comment type="similarity">
    <text evidence="2 6">Belongs to the class-III pyridoxal-phosphate-dependent aminotransferase family.</text>
</comment>
<protein>
    <submittedName>
        <fullName evidence="7">2,4-diaminobutyrate 4-transaminase family protein</fullName>
    </submittedName>
</protein>
<name>A0A127P604_9BURK</name>
<dbReference type="InterPro" id="IPR004637">
    <property type="entry name" value="Dat"/>
</dbReference>
<evidence type="ECO:0000256" key="3">
    <source>
        <dbReference type="ARBA" id="ARBA00022576"/>
    </source>
</evidence>
<organism evidence="7">
    <name type="scientific">Collimonas fungivorans</name>
    <dbReference type="NCBI Taxonomy" id="158899"/>
    <lineage>
        <taxon>Bacteria</taxon>
        <taxon>Pseudomonadati</taxon>
        <taxon>Pseudomonadota</taxon>
        <taxon>Betaproteobacteria</taxon>
        <taxon>Burkholderiales</taxon>
        <taxon>Oxalobacteraceae</taxon>
        <taxon>Collimonas</taxon>
    </lineage>
</organism>
<dbReference type="PANTHER" id="PTHR43552">
    <property type="entry name" value="DIAMINOBUTYRATE--2-OXOGLUTARATE AMINOTRANSFERASE"/>
    <property type="match status" value="1"/>
</dbReference>
<gene>
    <name evidence="7" type="ORF">CFter6_0543</name>
</gene>
<dbReference type="Gene3D" id="3.90.1150.10">
    <property type="entry name" value="Aspartate Aminotransferase, domain 1"/>
    <property type="match status" value="1"/>
</dbReference>
<dbReference type="GO" id="GO:0008483">
    <property type="term" value="F:transaminase activity"/>
    <property type="evidence" value="ECO:0007669"/>
    <property type="project" value="UniProtKB-KW"/>
</dbReference>